<name>A0A3E3DUK5_9FIRM</name>
<evidence type="ECO:0000313" key="2">
    <source>
        <dbReference type="Proteomes" id="UP000261212"/>
    </source>
</evidence>
<organism evidence="1 2">
    <name type="scientific">Anaerofustis stercorihominis</name>
    <dbReference type="NCBI Taxonomy" id="214853"/>
    <lineage>
        <taxon>Bacteria</taxon>
        <taxon>Bacillati</taxon>
        <taxon>Bacillota</taxon>
        <taxon>Clostridia</taxon>
        <taxon>Eubacteriales</taxon>
        <taxon>Eubacteriaceae</taxon>
        <taxon>Anaerofustis</taxon>
    </lineage>
</organism>
<evidence type="ECO:0000313" key="1">
    <source>
        <dbReference type="EMBL" id="RGD72911.1"/>
    </source>
</evidence>
<protein>
    <submittedName>
        <fullName evidence="1">Uncharacterized protein</fullName>
    </submittedName>
</protein>
<sequence length="84" mass="9537">MANNFKFKLNSKGVKDLMKSNRMQSICQENANSIISATGRTDYKSSVFRSATRVNVNVKPDSDEAYKDIMDNNTLEKAIQMVRK</sequence>
<proteinExistence type="predicted"/>
<gene>
    <name evidence="1" type="ORF">DW687_11755</name>
</gene>
<reference evidence="1 2" key="1">
    <citation type="submission" date="2018-08" db="EMBL/GenBank/DDBJ databases">
        <title>A genome reference for cultivated species of the human gut microbiota.</title>
        <authorList>
            <person name="Zou Y."/>
            <person name="Xue W."/>
            <person name="Luo G."/>
        </authorList>
    </citation>
    <scope>NUCLEOTIDE SEQUENCE [LARGE SCALE GENOMIC DNA]</scope>
    <source>
        <strain evidence="1 2">AM25-6</strain>
    </source>
</reference>
<dbReference type="EMBL" id="QUSM01000009">
    <property type="protein sequence ID" value="RGD72911.1"/>
    <property type="molecule type" value="Genomic_DNA"/>
</dbReference>
<dbReference type="RefSeq" id="WP_147321565.1">
    <property type="nucleotide sequence ID" value="NZ_QUSM01000009.1"/>
</dbReference>
<comment type="caution">
    <text evidence="1">The sequence shown here is derived from an EMBL/GenBank/DDBJ whole genome shotgun (WGS) entry which is preliminary data.</text>
</comment>
<dbReference type="AlphaFoldDB" id="A0A3E3DUK5"/>
<accession>A0A3E3DUK5</accession>
<dbReference type="Proteomes" id="UP000261212">
    <property type="component" value="Unassembled WGS sequence"/>
</dbReference>